<feature type="compositionally biased region" description="Polar residues" evidence="2">
    <location>
        <begin position="337"/>
        <end position="348"/>
    </location>
</feature>
<keyword evidence="1" id="KW-0677">Repeat</keyword>
<name>A0A913ZFM4_PATMI</name>
<dbReference type="GO" id="GO:0006606">
    <property type="term" value="P:protein import into nucleus"/>
    <property type="evidence" value="ECO:0007669"/>
    <property type="project" value="TreeGrafter"/>
</dbReference>
<dbReference type="Gene3D" id="2.30.29.30">
    <property type="entry name" value="Pleckstrin-homology domain (PH domain)/Phosphotyrosine-binding domain (PTB)"/>
    <property type="match status" value="1"/>
</dbReference>
<dbReference type="EnsemblMetazoa" id="XM_038194670.1">
    <property type="protein sequence ID" value="XP_038050598.1"/>
    <property type="gene ID" value="LOC119723794"/>
</dbReference>
<proteinExistence type="predicted"/>
<dbReference type="RefSeq" id="XP_038050589.1">
    <property type="nucleotide sequence ID" value="XM_038194661.1"/>
</dbReference>
<keyword evidence="5" id="KW-1185">Reference proteome</keyword>
<dbReference type="GO" id="GO:0005643">
    <property type="term" value="C:nuclear pore"/>
    <property type="evidence" value="ECO:0007669"/>
    <property type="project" value="InterPro"/>
</dbReference>
<dbReference type="PANTHER" id="PTHR23138:SF141">
    <property type="entry name" value="NUCLEAR PORE COMPLEX PROTEIN NUP50"/>
    <property type="match status" value="1"/>
</dbReference>
<feature type="compositionally biased region" description="Basic and acidic residues" evidence="2">
    <location>
        <begin position="1"/>
        <end position="16"/>
    </location>
</feature>
<feature type="domain" description="Nuclear pore complex NUP2/50/61" evidence="3">
    <location>
        <begin position="2"/>
        <end position="73"/>
    </location>
</feature>
<dbReference type="CDD" id="cd13170">
    <property type="entry name" value="RanBD_NUP50"/>
    <property type="match status" value="1"/>
</dbReference>
<feature type="region of interest" description="Disordered" evidence="2">
    <location>
        <begin position="1"/>
        <end position="33"/>
    </location>
</feature>
<feature type="compositionally biased region" description="Polar residues" evidence="2">
    <location>
        <begin position="211"/>
        <end position="239"/>
    </location>
</feature>
<feature type="region of interest" description="Disordered" evidence="2">
    <location>
        <begin position="125"/>
        <end position="164"/>
    </location>
</feature>
<dbReference type="SUPFAM" id="SSF50729">
    <property type="entry name" value="PH domain-like"/>
    <property type="match status" value="1"/>
</dbReference>
<dbReference type="Proteomes" id="UP000887568">
    <property type="component" value="Unplaced"/>
</dbReference>
<evidence type="ECO:0000256" key="1">
    <source>
        <dbReference type="ARBA" id="ARBA00022737"/>
    </source>
</evidence>
<dbReference type="RefSeq" id="XP_038050598.1">
    <property type="nucleotide sequence ID" value="XM_038194670.1"/>
</dbReference>
<dbReference type="GeneID" id="119723794"/>
<dbReference type="OrthoDB" id="10062131at2759"/>
<evidence type="ECO:0000256" key="2">
    <source>
        <dbReference type="SAM" id="MobiDB-lite"/>
    </source>
</evidence>
<accession>A0A913ZFM4</accession>
<dbReference type="EnsemblMetazoa" id="XM_038194661.1">
    <property type="protein sequence ID" value="XP_038050589.1"/>
    <property type="gene ID" value="LOC119723794"/>
</dbReference>
<evidence type="ECO:0000313" key="5">
    <source>
        <dbReference type="Proteomes" id="UP000887568"/>
    </source>
</evidence>
<evidence type="ECO:0000313" key="4">
    <source>
        <dbReference type="EnsemblMetazoa" id="XP_038050598.1"/>
    </source>
</evidence>
<sequence length="499" mass="53470">MAKRRAGTELTDRNWENEEEPEDPGQFQAAGNEVLSRRVIRVAKRRVKAGEGDDSPQDDNTKPSPFAGFAFAANKAPTSFSFKSTKTDAPTVTPFSFKPSIPDKPPTLATADTLTVSTAASKLPAFGSAKPSTISTNGTGSSLSTSRTQTPPSTSPSPQYSQKLQNLNRSVSAWIQKHVNENPVCDLTPIFEDYKKHLREIEKLRADNTKDVSTQQAERSTESGSKAPTAISTFSFGKSSDTKQDSKPSDTEMATSTPATFSFGTSDTKMTGLPKSDFSFKVTSATPASVSSGFSFGRSDTAPMGTGFSAGTFEASAAGSMFGSGKPFSLGGVKPSDTATPASAVSKTGNEDDYEPPKEEVKVVQEKDSLYSKRCKIFYKKGDAYQDRGVGMLHLKKTGDTLQLLVRADTNLGNVLLNITLPGSLPVSRQGKNNLLLMTPLNPPVDRTCPTCNKKYPRPQESNACDSGCTPEATALLLRVKTSGDADEAFEKINELRNV</sequence>
<evidence type="ECO:0000259" key="3">
    <source>
        <dbReference type="Pfam" id="PF08911"/>
    </source>
</evidence>
<feature type="compositionally biased region" description="Basic and acidic residues" evidence="2">
    <location>
        <begin position="240"/>
        <end position="250"/>
    </location>
</feature>
<dbReference type="Pfam" id="PF08911">
    <property type="entry name" value="NUP50"/>
    <property type="match status" value="1"/>
</dbReference>
<feature type="compositionally biased region" description="Low complexity" evidence="2">
    <location>
        <begin position="132"/>
        <end position="162"/>
    </location>
</feature>
<dbReference type="OMA" id="GIPCQRM"/>
<protein>
    <recommendedName>
        <fullName evidence="3">Nuclear pore complex NUP2/50/61 domain-containing protein</fullName>
    </recommendedName>
</protein>
<feature type="region of interest" description="Disordered" evidence="2">
    <location>
        <begin position="207"/>
        <end position="268"/>
    </location>
</feature>
<reference evidence="4" key="1">
    <citation type="submission" date="2022-11" db="UniProtKB">
        <authorList>
            <consortium name="EnsemblMetazoa"/>
        </authorList>
    </citation>
    <scope>IDENTIFICATION</scope>
</reference>
<dbReference type="InterPro" id="IPR015007">
    <property type="entry name" value="NUP2/50/61"/>
</dbReference>
<dbReference type="InterPro" id="IPR011993">
    <property type="entry name" value="PH-like_dom_sf"/>
</dbReference>
<dbReference type="AlphaFoldDB" id="A0A913ZFM4"/>
<feature type="compositionally biased region" description="Polar residues" evidence="2">
    <location>
        <begin position="252"/>
        <end position="268"/>
    </location>
</feature>
<feature type="region of interest" description="Disordered" evidence="2">
    <location>
        <begin position="45"/>
        <end position="68"/>
    </location>
</feature>
<organism evidence="4 5">
    <name type="scientific">Patiria miniata</name>
    <name type="common">Bat star</name>
    <name type="synonym">Asterina miniata</name>
    <dbReference type="NCBI Taxonomy" id="46514"/>
    <lineage>
        <taxon>Eukaryota</taxon>
        <taxon>Metazoa</taxon>
        <taxon>Echinodermata</taxon>
        <taxon>Eleutherozoa</taxon>
        <taxon>Asterozoa</taxon>
        <taxon>Asteroidea</taxon>
        <taxon>Valvatacea</taxon>
        <taxon>Valvatida</taxon>
        <taxon>Asterinidae</taxon>
        <taxon>Patiria</taxon>
    </lineage>
</organism>
<feature type="region of interest" description="Disordered" evidence="2">
    <location>
        <begin position="332"/>
        <end position="361"/>
    </location>
</feature>
<dbReference type="InterPro" id="IPR045255">
    <property type="entry name" value="RanBP1-like"/>
</dbReference>
<dbReference type="PANTHER" id="PTHR23138">
    <property type="entry name" value="RAN BINDING PROTEIN"/>
    <property type="match status" value="1"/>
</dbReference>